<dbReference type="RefSeq" id="WP_301677712.1">
    <property type="nucleotide sequence ID" value="NZ_VCYI01000010.1"/>
</dbReference>
<feature type="transmembrane region" description="Helical" evidence="2">
    <location>
        <begin position="78"/>
        <end position="103"/>
    </location>
</feature>
<dbReference type="PANTHER" id="PTHR40040">
    <property type="entry name" value="SMALL HYDROPHOBIC PROTEIN-RELATED"/>
    <property type="match status" value="1"/>
</dbReference>
<sequence>MMSRGSTSNSPSLPAPKATQTCEGTAAKVILSPGEAYAYIGIALGILGLLIVPIVFSAAGIIFGYLAMKNGEGPFGKVAMIISTASLAVGIIAVVAILTYVGII</sequence>
<dbReference type="PANTHER" id="PTHR40040:SF1">
    <property type="entry name" value="MEMBRANE PROTEIN"/>
    <property type="match status" value="1"/>
</dbReference>
<evidence type="ECO:0000256" key="2">
    <source>
        <dbReference type="SAM" id="Phobius"/>
    </source>
</evidence>
<feature type="region of interest" description="Disordered" evidence="1">
    <location>
        <begin position="1"/>
        <end position="20"/>
    </location>
</feature>
<accession>A0ABT8M2P3</accession>
<proteinExistence type="predicted"/>
<keyword evidence="2" id="KW-1133">Transmembrane helix</keyword>
<evidence type="ECO:0000313" key="3">
    <source>
        <dbReference type="EMBL" id="MDN7013132.1"/>
    </source>
</evidence>
<dbReference type="EMBL" id="VCYI01000010">
    <property type="protein sequence ID" value="MDN7013132.1"/>
    <property type="molecule type" value="Genomic_DNA"/>
</dbReference>
<keyword evidence="2" id="KW-0472">Membrane</keyword>
<name>A0ABT8M2P3_9EURY</name>
<feature type="transmembrane region" description="Helical" evidence="2">
    <location>
        <begin position="36"/>
        <end position="66"/>
    </location>
</feature>
<evidence type="ECO:0000256" key="1">
    <source>
        <dbReference type="SAM" id="MobiDB-lite"/>
    </source>
</evidence>
<evidence type="ECO:0008006" key="5">
    <source>
        <dbReference type="Google" id="ProtNLM"/>
    </source>
</evidence>
<reference evidence="3" key="1">
    <citation type="submission" date="2019-05" db="EMBL/GenBank/DDBJ databases">
        <title>Isolation and characterization of methanogens from the cold seep sediment at Four-Way Closure Ridge.</title>
        <authorList>
            <person name="You Y.-T."/>
            <person name="Chen S.-C."/>
            <person name="Zhang W.-L."/>
            <person name="Lai M.-C."/>
        </authorList>
    </citation>
    <scope>NUCLEOTIDE SEQUENCE</scope>
    <source>
        <strain evidence="3">FWC-SCC3</strain>
    </source>
</reference>
<protein>
    <recommendedName>
        <fullName evidence="5">DUF4190 domain-containing protein</fullName>
    </recommendedName>
</protein>
<dbReference type="Proteomes" id="UP001168423">
    <property type="component" value="Unassembled WGS sequence"/>
</dbReference>
<dbReference type="InterPro" id="IPR055338">
    <property type="entry name" value="YqfX-like"/>
</dbReference>
<organism evidence="3 4">
    <name type="scientific">Methanoculleus methanifontis</name>
    <dbReference type="NCBI Taxonomy" id="2584086"/>
    <lineage>
        <taxon>Archaea</taxon>
        <taxon>Methanobacteriati</taxon>
        <taxon>Methanobacteriota</taxon>
        <taxon>Stenosarchaea group</taxon>
        <taxon>Methanomicrobia</taxon>
        <taxon>Methanomicrobiales</taxon>
        <taxon>Methanomicrobiaceae</taxon>
        <taxon>Methanoculleus</taxon>
    </lineage>
</organism>
<keyword evidence="2" id="KW-0812">Transmembrane</keyword>
<evidence type="ECO:0000313" key="4">
    <source>
        <dbReference type="Proteomes" id="UP001168423"/>
    </source>
</evidence>
<comment type="caution">
    <text evidence="3">The sequence shown here is derived from an EMBL/GenBank/DDBJ whole genome shotgun (WGS) entry which is preliminary data.</text>
</comment>
<keyword evidence="4" id="KW-1185">Reference proteome</keyword>
<gene>
    <name evidence="3" type="ORF">FGW20_08775</name>
</gene>